<sequence>MMDFHPKNYLSGRKSILVTLFIISFSVFYFYTYKQINIVEKIFDYTDKHCHVNEECVVNMANVTSFEWDYMYLIDSGFEHKRVESFVNLKLDMNLEFSQHIIFTKDNKLVHHEGYFYYPDTSGRKALLLNFDDFKNGIKPIKYYVMSKDNAKVLIKKEIVPNFQDYRDYYWFSYTNENQAVRGDVIYQEPTKN</sequence>
<comment type="caution">
    <text evidence="2">The sequence shown here is derived from an EMBL/GenBank/DDBJ whole genome shotgun (WGS) entry which is preliminary data.</text>
</comment>
<dbReference type="OrthoDB" id="6447971at2"/>
<protein>
    <submittedName>
        <fullName evidence="2">Uncharacterized protein</fullName>
    </submittedName>
</protein>
<dbReference type="Proteomes" id="UP000019202">
    <property type="component" value="Unassembled WGS sequence"/>
</dbReference>
<accession>W1ISR1</accession>
<keyword evidence="1" id="KW-0472">Membrane</keyword>
<gene>
    <name evidence="2" type="ORF">XSR1_130060</name>
</gene>
<keyword evidence="1" id="KW-0812">Transmembrane</keyword>
<evidence type="ECO:0000313" key="3">
    <source>
        <dbReference type="Proteomes" id="UP000019202"/>
    </source>
</evidence>
<evidence type="ECO:0000313" key="2">
    <source>
        <dbReference type="EMBL" id="CDL81459.1"/>
    </source>
</evidence>
<keyword evidence="1" id="KW-1133">Transmembrane helix</keyword>
<organism evidence="2 3">
    <name type="scientific">Xenorhabdus szentirmaii DSM 16338</name>
    <dbReference type="NCBI Taxonomy" id="1427518"/>
    <lineage>
        <taxon>Bacteria</taxon>
        <taxon>Pseudomonadati</taxon>
        <taxon>Pseudomonadota</taxon>
        <taxon>Gammaproteobacteria</taxon>
        <taxon>Enterobacterales</taxon>
        <taxon>Morganellaceae</taxon>
        <taxon>Xenorhabdus</taxon>
    </lineage>
</organism>
<name>W1ISR1_9GAMM</name>
<dbReference type="RefSeq" id="WP_143707568.1">
    <property type="nucleotide sequence ID" value="NZ_CAWNPB010000001.1"/>
</dbReference>
<evidence type="ECO:0000256" key="1">
    <source>
        <dbReference type="SAM" id="Phobius"/>
    </source>
</evidence>
<proteinExistence type="predicted"/>
<keyword evidence="3" id="KW-1185">Reference proteome</keyword>
<reference evidence="2" key="1">
    <citation type="submission" date="2013-11" db="EMBL/GenBank/DDBJ databases">
        <title>Draft genome sequence and annotation of the entomopathogenic bacteria, Xenorhabdus cabanillasi strain JM26 and Xenorhabdus szentirmai strain DSM 16338.</title>
        <authorList>
            <person name="Gualtieri M."/>
            <person name="Ogier J.C."/>
            <person name="Pages S."/>
            <person name="Givaudan A."/>
            <person name="Gaudriault S."/>
        </authorList>
    </citation>
    <scope>NUCLEOTIDE SEQUENCE [LARGE SCALE GENOMIC DNA]</scope>
    <source>
        <strain evidence="2">DSM 16338</strain>
    </source>
</reference>
<dbReference type="GeneID" id="97125169"/>
<dbReference type="AlphaFoldDB" id="W1ISR1"/>
<dbReference type="EMBL" id="CBXF010000035">
    <property type="protein sequence ID" value="CDL81459.1"/>
    <property type="molecule type" value="Genomic_DNA"/>
</dbReference>
<feature type="transmembrane region" description="Helical" evidence="1">
    <location>
        <begin position="15"/>
        <end position="33"/>
    </location>
</feature>
<dbReference type="STRING" id="1427518.XSR1_130060"/>